<proteinExistence type="predicted"/>
<dbReference type="EMBL" id="AUYC01000024">
    <property type="protein sequence ID" value="KZN64050.1"/>
    <property type="molecule type" value="Genomic_DNA"/>
</dbReference>
<sequence>MTQRARLKEIITGPEYWTLEEICNASETIFHKKDTPAAMSARWREIVDGPNLQKLKRVRKGTKNLWEYRIQAEPANDD</sequence>
<protein>
    <submittedName>
        <fullName evidence="1">Uncharacterized protein</fullName>
    </submittedName>
</protein>
<comment type="caution">
    <text evidence="1">The sequence shown here is derived from an EMBL/GenBank/DDBJ whole genome shotgun (WGS) entry which is preliminary data.</text>
</comment>
<dbReference type="AlphaFoldDB" id="A0A167L7V3"/>
<evidence type="ECO:0000313" key="1">
    <source>
        <dbReference type="EMBL" id="KZN64050.1"/>
    </source>
</evidence>
<accession>A0A167L7V3</accession>
<organism evidence="1 2">
    <name type="scientific">Pseudoalteromonas luteoviolacea CPMOR-1</name>
    <dbReference type="NCBI Taxonomy" id="1365248"/>
    <lineage>
        <taxon>Bacteria</taxon>
        <taxon>Pseudomonadati</taxon>
        <taxon>Pseudomonadota</taxon>
        <taxon>Gammaproteobacteria</taxon>
        <taxon>Alteromonadales</taxon>
        <taxon>Pseudoalteromonadaceae</taxon>
        <taxon>Pseudoalteromonas</taxon>
    </lineage>
</organism>
<evidence type="ECO:0000313" key="2">
    <source>
        <dbReference type="Proteomes" id="UP000076486"/>
    </source>
</evidence>
<dbReference type="RefSeq" id="WP_063367763.1">
    <property type="nucleotide sequence ID" value="NZ_AUYC01000024.1"/>
</dbReference>
<gene>
    <name evidence="1" type="ORF">N473_15735</name>
</gene>
<dbReference type="Proteomes" id="UP000076486">
    <property type="component" value="Unassembled WGS sequence"/>
</dbReference>
<dbReference type="PATRIC" id="fig|1365248.3.peg.2059"/>
<reference evidence="1 2" key="1">
    <citation type="submission" date="2013-07" db="EMBL/GenBank/DDBJ databases">
        <title>Comparative Genomic and Metabolomic Analysis of Twelve Strains of Pseudoalteromonas luteoviolacea.</title>
        <authorList>
            <person name="Vynne N.G."/>
            <person name="Mansson M."/>
            <person name="Gram L."/>
        </authorList>
    </citation>
    <scope>NUCLEOTIDE SEQUENCE [LARGE SCALE GENOMIC DNA]</scope>
    <source>
        <strain evidence="1 2">CPMOR-1</strain>
    </source>
</reference>
<name>A0A167L7V3_9GAMM</name>